<protein>
    <submittedName>
        <fullName evidence="2">Uncharacterized protein</fullName>
    </submittedName>
</protein>
<dbReference type="EMBL" id="LR798366">
    <property type="protein sequence ID" value="CAB5226701.1"/>
    <property type="molecule type" value="Genomic_DNA"/>
</dbReference>
<evidence type="ECO:0000313" key="4">
    <source>
        <dbReference type="EMBL" id="CAB5226701.1"/>
    </source>
</evidence>
<evidence type="ECO:0000313" key="3">
    <source>
        <dbReference type="EMBL" id="CAB4210388.1"/>
    </source>
</evidence>
<reference evidence="2" key="1">
    <citation type="submission" date="2020-05" db="EMBL/GenBank/DDBJ databases">
        <authorList>
            <person name="Chiriac C."/>
            <person name="Salcher M."/>
            <person name="Ghai R."/>
            <person name="Kavagutti S V."/>
        </authorList>
    </citation>
    <scope>NUCLEOTIDE SEQUENCE</scope>
</reference>
<evidence type="ECO:0000313" key="1">
    <source>
        <dbReference type="EMBL" id="CAB4156599.1"/>
    </source>
</evidence>
<gene>
    <name evidence="2" type="ORF">UFOVP1303_45</name>
    <name evidence="3" type="ORF">UFOVP1417_9</name>
    <name evidence="4" type="ORF">UFOVP1517_21</name>
    <name evidence="1" type="ORF">UFOVP664_78</name>
</gene>
<sequence length="120" mass="12982">MNTIAAKSALSYPKAKKGDVVIVELKGSYTTIKDGGYGMKALVSYYFAKVTKTSQGRVVDYVKANGAWGIVDNRHRVMCISAADTQGAARDLFGTELGAMDFDNLDQVKAAILDRVEALR</sequence>
<evidence type="ECO:0000313" key="2">
    <source>
        <dbReference type="EMBL" id="CAB4195919.1"/>
    </source>
</evidence>
<accession>A0A6J5RFY7</accession>
<dbReference type="EMBL" id="LR797248">
    <property type="protein sequence ID" value="CAB4195919.1"/>
    <property type="molecule type" value="Genomic_DNA"/>
</dbReference>
<dbReference type="EMBL" id="LR796638">
    <property type="protein sequence ID" value="CAB4156599.1"/>
    <property type="molecule type" value="Genomic_DNA"/>
</dbReference>
<dbReference type="EMBL" id="LR797366">
    <property type="protein sequence ID" value="CAB4210388.1"/>
    <property type="molecule type" value="Genomic_DNA"/>
</dbReference>
<organism evidence="2">
    <name type="scientific">uncultured Caudovirales phage</name>
    <dbReference type="NCBI Taxonomy" id="2100421"/>
    <lineage>
        <taxon>Viruses</taxon>
        <taxon>Duplodnaviria</taxon>
        <taxon>Heunggongvirae</taxon>
        <taxon>Uroviricota</taxon>
        <taxon>Caudoviricetes</taxon>
        <taxon>Peduoviridae</taxon>
        <taxon>Maltschvirus</taxon>
        <taxon>Maltschvirus maltsch</taxon>
    </lineage>
</organism>
<name>A0A6J5RFY7_9CAUD</name>
<proteinExistence type="predicted"/>